<proteinExistence type="predicted"/>
<evidence type="ECO:0000256" key="3">
    <source>
        <dbReference type="ARBA" id="ARBA00022630"/>
    </source>
</evidence>
<evidence type="ECO:0000313" key="9">
    <source>
        <dbReference type="EMBL" id="MBB5643435.1"/>
    </source>
</evidence>
<dbReference type="GO" id="GO:0004324">
    <property type="term" value="F:ferredoxin-NADP+ reductase activity"/>
    <property type="evidence" value="ECO:0007669"/>
    <property type="project" value="UniProtKB-EC"/>
</dbReference>
<dbReference type="AlphaFoldDB" id="A0A7W9E6V4"/>
<evidence type="ECO:0000256" key="2">
    <source>
        <dbReference type="ARBA" id="ARBA00013223"/>
    </source>
</evidence>
<gene>
    <name evidence="9" type="ORF">BJ997_003983</name>
</gene>
<name>A0A7W9E6V4_9MICO</name>
<evidence type="ECO:0000256" key="7">
    <source>
        <dbReference type="ARBA" id="ARBA00047776"/>
    </source>
</evidence>
<evidence type="ECO:0000256" key="4">
    <source>
        <dbReference type="ARBA" id="ARBA00022827"/>
    </source>
</evidence>
<dbReference type="InterPro" id="IPR055275">
    <property type="entry name" value="Ferredox_Rdtase"/>
</dbReference>
<keyword evidence="5" id="KW-0521">NADP</keyword>
<keyword evidence="6 9" id="KW-0560">Oxidoreductase</keyword>
<sequence length="438" mass="45977">MHRSEVSTATEAATMPAPAAHSIAIVGSGPAGCYVAHFLRKRWPTAEIVIFDRLGLPYGLVRYGVAPDHTGTKAVARQFDRLFEQGGVRFVGGTEIGRHLTVDQLREAFDVVVLATGLSADRPLGIPGATGRPVPVVTTSTGTQPAGATVHGAALSGAALSGVYGSGRLTRLINGHPDENAEGVVFGSRVAIVGQGNVAIDLLRLLLMSPDELRGHGVADEVVNAIAAGPVRHIDIVGRSSLSRAKFDPAMISELAKIPNVRFLADHGELHDADAEPRDLAKRDVLLRLLATASHDADRTDANPGSDRTVRFHFGWVPERLEGAGSVDTLSLRGSVGSDSSLKLAVDSVLTAIGFFEAADAPLRRQSHESPDSDLEIGRLGPGLYCVGWLRRGPQGTIPANRTDAKMVADVIAAAADAGEFFPGKPGFAGLNLLPSDH</sequence>
<evidence type="ECO:0000313" key="10">
    <source>
        <dbReference type="Proteomes" id="UP000561726"/>
    </source>
</evidence>
<dbReference type="InterPro" id="IPR023753">
    <property type="entry name" value="FAD/NAD-binding_dom"/>
</dbReference>
<comment type="cofactor">
    <cofactor evidence="1">
        <name>FAD</name>
        <dbReference type="ChEBI" id="CHEBI:57692"/>
    </cofactor>
</comment>
<comment type="catalytic activity">
    <reaction evidence="7">
        <text>2 reduced [2Fe-2S]-[ferredoxin] + NADP(+) + H(+) = 2 oxidized [2Fe-2S]-[ferredoxin] + NADPH</text>
        <dbReference type="Rhea" id="RHEA:20125"/>
        <dbReference type="Rhea" id="RHEA-COMP:10000"/>
        <dbReference type="Rhea" id="RHEA-COMP:10001"/>
        <dbReference type="ChEBI" id="CHEBI:15378"/>
        <dbReference type="ChEBI" id="CHEBI:33737"/>
        <dbReference type="ChEBI" id="CHEBI:33738"/>
        <dbReference type="ChEBI" id="CHEBI:57783"/>
        <dbReference type="ChEBI" id="CHEBI:58349"/>
        <dbReference type="EC" id="1.18.1.2"/>
    </reaction>
</comment>
<accession>A0A7W9E6V4</accession>
<dbReference type="PRINTS" id="PR00419">
    <property type="entry name" value="ADXRDTASE"/>
</dbReference>
<dbReference type="RefSeq" id="WP_084141213.1">
    <property type="nucleotide sequence ID" value="NZ_JACHBQ010000001.1"/>
</dbReference>
<keyword evidence="4" id="KW-0274">FAD</keyword>
<evidence type="ECO:0000256" key="5">
    <source>
        <dbReference type="ARBA" id="ARBA00022857"/>
    </source>
</evidence>
<dbReference type="Gene3D" id="3.40.50.720">
    <property type="entry name" value="NAD(P)-binding Rossmann-like Domain"/>
    <property type="match status" value="1"/>
</dbReference>
<dbReference type="EMBL" id="JACHBQ010000001">
    <property type="protein sequence ID" value="MBB5643435.1"/>
    <property type="molecule type" value="Genomic_DNA"/>
</dbReference>
<dbReference type="Pfam" id="PF07992">
    <property type="entry name" value="Pyr_redox_2"/>
    <property type="match status" value="1"/>
</dbReference>
<dbReference type="Gene3D" id="3.50.50.60">
    <property type="entry name" value="FAD/NAD(P)-binding domain"/>
    <property type="match status" value="1"/>
</dbReference>
<organism evidence="9 10">
    <name type="scientific">Cryobacterium roopkundense</name>
    <dbReference type="NCBI Taxonomy" id="1001240"/>
    <lineage>
        <taxon>Bacteria</taxon>
        <taxon>Bacillati</taxon>
        <taxon>Actinomycetota</taxon>
        <taxon>Actinomycetes</taxon>
        <taxon>Micrococcales</taxon>
        <taxon>Microbacteriaceae</taxon>
        <taxon>Cryobacterium</taxon>
    </lineage>
</organism>
<reference evidence="9 10" key="1">
    <citation type="submission" date="2020-08" db="EMBL/GenBank/DDBJ databases">
        <title>Sequencing the genomes of 1000 actinobacteria strains.</title>
        <authorList>
            <person name="Klenk H.-P."/>
        </authorList>
    </citation>
    <scope>NUCLEOTIDE SEQUENCE [LARGE SCALE GENOMIC DNA]</scope>
    <source>
        <strain evidence="9 10">DSM 21065</strain>
    </source>
</reference>
<protein>
    <recommendedName>
        <fullName evidence="2">ferredoxin--NADP(+) reductase</fullName>
        <ecNumber evidence="2">1.18.1.2</ecNumber>
    </recommendedName>
</protein>
<dbReference type="PANTHER" id="PTHR48467:SF1">
    <property type="entry name" value="GLUTAMATE SYNTHASE 1 [NADH], CHLOROPLASTIC-LIKE"/>
    <property type="match status" value="1"/>
</dbReference>
<dbReference type="SUPFAM" id="SSF51971">
    <property type="entry name" value="Nucleotide-binding domain"/>
    <property type="match status" value="1"/>
</dbReference>
<comment type="caution">
    <text evidence="9">The sequence shown here is derived from an EMBL/GenBank/DDBJ whole genome shotgun (WGS) entry which is preliminary data.</text>
</comment>
<dbReference type="Proteomes" id="UP000561726">
    <property type="component" value="Unassembled WGS sequence"/>
</dbReference>
<keyword evidence="3" id="KW-0285">Flavoprotein</keyword>
<feature type="domain" description="FAD/NAD(P)-binding" evidence="8">
    <location>
        <begin position="22"/>
        <end position="201"/>
    </location>
</feature>
<dbReference type="PANTHER" id="PTHR48467">
    <property type="entry name" value="GLUTAMATE SYNTHASE 1 [NADH], CHLOROPLASTIC-LIKE"/>
    <property type="match status" value="1"/>
</dbReference>
<evidence type="ECO:0000256" key="1">
    <source>
        <dbReference type="ARBA" id="ARBA00001974"/>
    </source>
</evidence>
<dbReference type="EC" id="1.18.1.2" evidence="2"/>
<evidence type="ECO:0000259" key="8">
    <source>
        <dbReference type="Pfam" id="PF07992"/>
    </source>
</evidence>
<evidence type="ECO:0000256" key="6">
    <source>
        <dbReference type="ARBA" id="ARBA00023002"/>
    </source>
</evidence>
<dbReference type="InterPro" id="IPR036188">
    <property type="entry name" value="FAD/NAD-bd_sf"/>
</dbReference>
<dbReference type="OrthoDB" id="502624at2"/>